<evidence type="ECO:0000313" key="3">
    <source>
        <dbReference type="Proteomes" id="UP000774617"/>
    </source>
</evidence>
<accession>A0ABQ8FSA7</accession>
<dbReference type="SUPFAM" id="SSF81383">
    <property type="entry name" value="F-box domain"/>
    <property type="match status" value="1"/>
</dbReference>
<evidence type="ECO:0000313" key="2">
    <source>
        <dbReference type="EMBL" id="KAH7021662.1"/>
    </source>
</evidence>
<dbReference type="InterPro" id="IPR036047">
    <property type="entry name" value="F-box-like_dom_sf"/>
</dbReference>
<dbReference type="CDD" id="cd09917">
    <property type="entry name" value="F-box_SF"/>
    <property type="match status" value="1"/>
</dbReference>
<dbReference type="EMBL" id="JAGTJR010000065">
    <property type="protein sequence ID" value="KAH7021662.1"/>
    <property type="molecule type" value="Genomic_DNA"/>
</dbReference>
<organism evidence="2 3">
    <name type="scientific">Macrophomina phaseolina</name>
    <dbReference type="NCBI Taxonomy" id="35725"/>
    <lineage>
        <taxon>Eukaryota</taxon>
        <taxon>Fungi</taxon>
        <taxon>Dikarya</taxon>
        <taxon>Ascomycota</taxon>
        <taxon>Pezizomycotina</taxon>
        <taxon>Dothideomycetes</taxon>
        <taxon>Dothideomycetes incertae sedis</taxon>
        <taxon>Botryosphaeriales</taxon>
        <taxon>Botryosphaeriaceae</taxon>
        <taxon>Macrophomina</taxon>
    </lineage>
</organism>
<evidence type="ECO:0000259" key="1">
    <source>
        <dbReference type="PROSITE" id="PS50181"/>
    </source>
</evidence>
<dbReference type="Proteomes" id="UP000774617">
    <property type="component" value="Unassembled WGS sequence"/>
</dbReference>
<sequence length="382" mass="42351">MTLGLPTELIWHVLCFLNDSDLASFRATCRQFDHMSLEYFGRRRFRTKQFMLSYDGLHALCSLARGRFGRFVETLRIGSEALACGRSTAKTEQSLRLQELCEEQTYFRQRGQDTALLAVALTAMKGSLVEIVVSGFSSKGGVRSWGVLELEKETGTTVILEQTRTLSIVLAAVASSQAQPRIVRNEPLLGQHGIGAHCDAIAIPRPGMALLSIPFRQLRVLQLNLWTPGGRSDIAVRSLSTNLMSLLRVLTNLEELYLGLQRVLAVPKLGAEVGAAPFSTRLRRLYIDGGHTEEAVLLALIRNHIETLREITFTRVSLRGGWNSLISHLGLEIMFERLEESDIVPIITVLDAWDTITCQKTSAMAWNPSASTDSRDALHCGS</sequence>
<protein>
    <recommendedName>
        <fullName evidence="1">F-box domain-containing protein</fullName>
    </recommendedName>
</protein>
<feature type="domain" description="F-box" evidence="1">
    <location>
        <begin position="1"/>
        <end position="48"/>
    </location>
</feature>
<comment type="caution">
    <text evidence="2">The sequence shown here is derived from an EMBL/GenBank/DDBJ whole genome shotgun (WGS) entry which is preliminary data.</text>
</comment>
<dbReference type="PROSITE" id="PS50181">
    <property type="entry name" value="FBOX"/>
    <property type="match status" value="1"/>
</dbReference>
<reference evidence="2 3" key="1">
    <citation type="journal article" date="2021" name="Nat. Commun.">
        <title>Genetic determinants of endophytism in the Arabidopsis root mycobiome.</title>
        <authorList>
            <person name="Mesny F."/>
            <person name="Miyauchi S."/>
            <person name="Thiergart T."/>
            <person name="Pickel B."/>
            <person name="Atanasova L."/>
            <person name="Karlsson M."/>
            <person name="Huettel B."/>
            <person name="Barry K.W."/>
            <person name="Haridas S."/>
            <person name="Chen C."/>
            <person name="Bauer D."/>
            <person name="Andreopoulos W."/>
            <person name="Pangilinan J."/>
            <person name="LaButti K."/>
            <person name="Riley R."/>
            <person name="Lipzen A."/>
            <person name="Clum A."/>
            <person name="Drula E."/>
            <person name="Henrissat B."/>
            <person name="Kohler A."/>
            <person name="Grigoriev I.V."/>
            <person name="Martin F.M."/>
            <person name="Hacquard S."/>
        </authorList>
    </citation>
    <scope>NUCLEOTIDE SEQUENCE [LARGE SCALE GENOMIC DNA]</scope>
    <source>
        <strain evidence="2 3">MPI-SDFR-AT-0080</strain>
    </source>
</reference>
<dbReference type="Pfam" id="PF12937">
    <property type="entry name" value="F-box-like"/>
    <property type="match status" value="1"/>
</dbReference>
<gene>
    <name evidence="2" type="ORF">B0J12DRAFT_705378</name>
</gene>
<proteinExistence type="predicted"/>
<dbReference type="InterPro" id="IPR001810">
    <property type="entry name" value="F-box_dom"/>
</dbReference>
<name>A0ABQ8FSA7_9PEZI</name>
<keyword evidence="3" id="KW-1185">Reference proteome</keyword>